<comment type="similarity">
    <text evidence="1">Belongs to the short-chain dehydrogenases/reductases (SDR) family.</text>
</comment>
<proteinExistence type="inferred from homology"/>
<evidence type="ECO:0000256" key="1">
    <source>
        <dbReference type="ARBA" id="ARBA00006484"/>
    </source>
</evidence>
<dbReference type="FunFam" id="3.40.50.720:FF:000084">
    <property type="entry name" value="Short-chain dehydrogenase reductase"/>
    <property type="match status" value="1"/>
</dbReference>
<dbReference type="InterPro" id="IPR002347">
    <property type="entry name" value="SDR_fam"/>
</dbReference>
<dbReference type="PANTHER" id="PTHR42879:SF6">
    <property type="entry name" value="NADPH-DEPENDENT REDUCTASE BACG"/>
    <property type="match status" value="1"/>
</dbReference>
<evidence type="ECO:0000313" key="4">
    <source>
        <dbReference type="Proteomes" id="UP000477750"/>
    </source>
</evidence>
<dbReference type="GO" id="GO:0016491">
    <property type="term" value="F:oxidoreductase activity"/>
    <property type="evidence" value="ECO:0007669"/>
    <property type="project" value="UniProtKB-KW"/>
</dbReference>
<dbReference type="RefSeq" id="WP_153027137.1">
    <property type="nucleotide sequence ID" value="NZ_WIAO01000033.1"/>
</dbReference>
<dbReference type="Pfam" id="PF13561">
    <property type="entry name" value="adh_short_C2"/>
    <property type="match status" value="1"/>
</dbReference>
<gene>
    <name evidence="3" type="ORF">GFD30_21035</name>
</gene>
<dbReference type="Proteomes" id="UP000477750">
    <property type="component" value="Unassembled WGS sequence"/>
</dbReference>
<organism evidence="3 4">
    <name type="scientific">Glycomyces albidus</name>
    <dbReference type="NCBI Taxonomy" id="2656774"/>
    <lineage>
        <taxon>Bacteria</taxon>
        <taxon>Bacillati</taxon>
        <taxon>Actinomycetota</taxon>
        <taxon>Actinomycetes</taxon>
        <taxon>Glycomycetales</taxon>
        <taxon>Glycomycetaceae</taxon>
        <taxon>Glycomyces</taxon>
    </lineage>
</organism>
<keyword evidence="4" id="KW-1185">Reference proteome</keyword>
<dbReference type="InterPro" id="IPR036291">
    <property type="entry name" value="NAD(P)-bd_dom_sf"/>
</dbReference>
<sequence length="262" mass="26697">MELGINGKTALVTGAGRGIGLAIAEALAAEGVRVVGASRTVTPELEKVAAAAVAADLSTREGAEAIVGEAAKAVGGIDFLVNNVGGGDADRMVIGGFLDVPAEQWGEVFDLNLFSAVWTTRAALPGIVERRGAIVNVSSVNGRVPSGAPVGYAEAKAALTMFSKRLSEEVAPLGVRVNTVSPGVIGSPLWRDRERFGGKVAEAFGVGHEELLANIPGQFGIASGRIGEPEEVADLVAFLLSERAANIHGADHVIDGGTLKAA</sequence>
<dbReference type="PANTHER" id="PTHR42879">
    <property type="entry name" value="3-OXOACYL-(ACYL-CARRIER-PROTEIN) REDUCTASE"/>
    <property type="match status" value="1"/>
</dbReference>
<name>A0A6L5GEF4_9ACTN</name>
<dbReference type="AlphaFoldDB" id="A0A6L5GEF4"/>
<dbReference type="SUPFAM" id="SSF51735">
    <property type="entry name" value="NAD(P)-binding Rossmann-fold domains"/>
    <property type="match status" value="1"/>
</dbReference>
<protein>
    <submittedName>
        <fullName evidence="3">SDR family oxidoreductase</fullName>
    </submittedName>
</protein>
<dbReference type="EMBL" id="WIAO01000033">
    <property type="protein sequence ID" value="MQM28028.1"/>
    <property type="molecule type" value="Genomic_DNA"/>
</dbReference>
<dbReference type="InterPro" id="IPR050259">
    <property type="entry name" value="SDR"/>
</dbReference>
<dbReference type="Gene3D" id="3.40.50.720">
    <property type="entry name" value="NAD(P)-binding Rossmann-like Domain"/>
    <property type="match status" value="1"/>
</dbReference>
<dbReference type="CDD" id="cd05233">
    <property type="entry name" value="SDR_c"/>
    <property type="match status" value="1"/>
</dbReference>
<reference evidence="3 4" key="1">
    <citation type="submission" date="2019-10" db="EMBL/GenBank/DDBJ databases">
        <title>Glycomyces albidus sp. nov., a novel actinomycete isolated from rhizosphere soil of wheat (Triticum aestivum L.).</title>
        <authorList>
            <person name="Qian L."/>
        </authorList>
    </citation>
    <scope>NUCLEOTIDE SEQUENCE [LARGE SCALE GENOMIC DNA]</scope>
    <source>
        <strain evidence="3 4">NEAU-7082</strain>
    </source>
</reference>
<dbReference type="PRINTS" id="PR00081">
    <property type="entry name" value="GDHRDH"/>
</dbReference>
<comment type="caution">
    <text evidence="3">The sequence shown here is derived from an EMBL/GenBank/DDBJ whole genome shotgun (WGS) entry which is preliminary data.</text>
</comment>
<evidence type="ECO:0000256" key="2">
    <source>
        <dbReference type="ARBA" id="ARBA00023002"/>
    </source>
</evidence>
<evidence type="ECO:0000313" key="3">
    <source>
        <dbReference type="EMBL" id="MQM28028.1"/>
    </source>
</evidence>
<accession>A0A6L5GEF4</accession>
<keyword evidence="2" id="KW-0560">Oxidoreductase</keyword>
<dbReference type="PRINTS" id="PR00080">
    <property type="entry name" value="SDRFAMILY"/>
</dbReference>